<reference evidence="2" key="1">
    <citation type="submission" date="2022-07" db="EMBL/GenBank/DDBJ databases">
        <title>Phylogenomic reconstructions and comparative analyses of Kickxellomycotina fungi.</title>
        <authorList>
            <person name="Reynolds N.K."/>
            <person name="Stajich J.E."/>
            <person name="Barry K."/>
            <person name="Grigoriev I.V."/>
            <person name="Crous P."/>
            <person name="Smith M.E."/>
        </authorList>
    </citation>
    <scope>NUCLEOTIDE SEQUENCE</scope>
    <source>
        <strain evidence="2">NRRL 3115</strain>
    </source>
</reference>
<evidence type="ECO:0000313" key="2">
    <source>
        <dbReference type="EMBL" id="KAJ2668120.1"/>
    </source>
</evidence>
<gene>
    <name evidence="2" type="ORF">GGI25_006484</name>
</gene>
<feature type="region of interest" description="Disordered" evidence="1">
    <location>
        <begin position="49"/>
        <end position="86"/>
    </location>
</feature>
<evidence type="ECO:0000313" key="3">
    <source>
        <dbReference type="Proteomes" id="UP001151518"/>
    </source>
</evidence>
<protein>
    <submittedName>
        <fullName evidence="2">Uncharacterized protein</fullName>
    </submittedName>
</protein>
<sequence>MAPSSRVSLDILLISKEPKYASGFKHDSVDGDSTAFDGHSQDRFIYKKPIGDIGQDMQNRPNTHVRYSDTHNHPILASAPAPAPAP</sequence>
<accession>A0A9W8G2G3</accession>
<evidence type="ECO:0000256" key="1">
    <source>
        <dbReference type="SAM" id="MobiDB-lite"/>
    </source>
</evidence>
<comment type="caution">
    <text evidence="2">The sequence shown here is derived from an EMBL/GenBank/DDBJ whole genome shotgun (WGS) entry which is preliminary data.</text>
</comment>
<feature type="non-terminal residue" evidence="2">
    <location>
        <position position="86"/>
    </location>
</feature>
<proteinExistence type="predicted"/>
<dbReference type="EMBL" id="JANBTW010000226">
    <property type="protein sequence ID" value="KAJ2668120.1"/>
    <property type="molecule type" value="Genomic_DNA"/>
</dbReference>
<dbReference type="AlphaFoldDB" id="A0A9W8G2G3"/>
<dbReference type="Proteomes" id="UP001151518">
    <property type="component" value="Unassembled WGS sequence"/>
</dbReference>
<name>A0A9W8G2G3_9FUNG</name>
<organism evidence="2 3">
    <name type="scientific">Coemansia spiralis</name>
    <dbReference type="NCBI Taxonomy" id="417178"/>
    <lineage>
        <taxon>Eukaryota</taxon>
        <taxon>Fungi</taxon>
        <taxon>Fungi incertae sedis</taxon>
        <taxon>Zoopagomycota</taxon>
        <taxon>Kickxellomycotina</taxon>
        <taxon>Kickxellomycetes</taxon>
        <taxon>Kickxellales</taxon>
        <taxon>Kickxellaceae</taxon>
        <taxon>Coemansia</taxon>
    </lineage>
</organism>